<name>A0A2X0ISG5_9ACTN</name>
<dbReference type="AlphaFoldDB" id="A0A2X0ISG5"/>
<gene>
    <name evidence="3" type="ORF">DN069_00700</name>
</gene>
<protein>
    <submittedName>
        <fullName evidence="3">DUF3291 domain-containing protein</fullName>
    </submittedName>
</protein>
<evidence type="ECO:0000256" key="1">
    <source>
        <dbReference type="SAM" id="MobiDB-lite"/>
    </source>
</evidence>
<reference evidence="3 4" key="1">
    <citation type="submission" date="2018-06" db="EMBL/GenBank/DDBJ databases">
        <title>Streptacidiphilus pinicola sp. nov., isolated from pine grove soil.</title>
        <authorList>
            <person name="Roh S.G."/>
            <person name="Park S."/>
            <person name="Kim M.-K."/>
            <person name="Yun B.-R."/>
            <person name="Park J."/>
            <person name="Kim M.J."/>
            <person name="Kim Y.S."/>
            <person name="Kim S.B."/>
        </authorList>
    </citation>
    <scope>NUCLEOTIDE SEQUENCE [LARGE SCALE GENOMIC DNA]</scope>
    <source>
        <strain evidence="3 4">MMS16-CNU450</strain>
    </source>
</reference>
<evidence type="ECO:0000313" key="4">
    <source>
        <dbReference type="Proteomes" id="UP000248889"/>
    </source>
</evidence>
<dbReference type="OrthoDB" id="2376237at2"/>
<comment type="caution">
    <text evidence="3">The sequence shown here is derived from an EMBL/GenBank/DDBJ whole genome shotgun (WGS) entry which is preliminary data.</text>
</comment>
<dbReference type="InterPro" id="IPR021708">
    <property type="entry name" value="DUF3291"/>
</dbReference>
<proteinExistence type="predicted"/>
<keyword evidence="4" id="KW-1185">Reference proteome</keyword>
<dbReference type="InterPro" id="IPR011008">
    <property type="entry name" value="Dimeric_a/b-barrel"/>
</dbReference>
<feature type="domain" description="DUF3291" evidence="2">
    <location>
        <begin position="6"/>
        <end position="145"/>
    </location>
</feature>
<organism evidence="3 4">
    <name type="scientific">Streptacidiphilus pinicola</name>
    <dbReference type="NCBI Taxonomy" id="2219663"/>
    <lineage>
        <taxon>Bacteria</taxon>
        <taxon>Bacillati</taxon>
        <taxon>Actinomycetota</taxon>
        <taxon>Actinomycetes</taxon>
        <taxon>Kitasatosporales</taxon>
        <taxon>Streptomycetaceae</taxon>
        <taxon>Streptacidiphilus</taxon>
    </lineage>
</organism>
<dbReference type="Proteomes" id="UP000248889">
    <property type="component" value="Unassembled WGS sequence"/>
</dbReference>
<dbReference type="EMBL" id="QKYN01000006">
    <property type="protein sequence ID" value="RAG87547.1"/>
    <property type="molecule type" value="Genomic_DNA"/>
</dbReference>
<dbReference type="SUPFAM" id="SSF54909">
    <property type="entry name" value="Dimeric alpha+beta barrel"/>
    <property type="match status" value="1"/>
</dbReference>
<evidence type="ECO:0000259" key="2">
    <source>
        <dbReference type="Pfam" id="PF11695"/>
    </source>
</evidence>
<accession>A0A2X0ISG5</accession>
<feature type="region of interest" description="Disordered" evidence="1">
    <location>
        <begin position="140"/>
        <end position="159"/>
    </location>
</feature>
<sequence>MTGFHLAQVNVGHIVGPLDGPELAGFVAELPRINRLADESPGFIWRMVDEDGADATAVRPDDADELLLVNCSVWESLEALRDYVYRSDHLTVLAKRREWFVRPGEPHLAMWWVPAGHRPSVAEAMERLALLRRHGPGPRAFTFRDPHPAPSQGFHKEPS</sequence>
<dbReference type="RefSeq" id="WP_111498702.1">
    <property type="nucleotide sequence ID" value="NZ_QKYN01000006.1"/>
</dbReference>
<evidence type="ECO:0000313" key="3">
    <source>
        <dbReference type="EMBL" id="RAG87547.1"/>
    </source>
</evidence>
<dbReference type="Pfam" id="PF11695">
    <property type="entry name" value="DUF3291"/>
    <property type="match status" value="1"/>
</dbReference>